<dbReference type="InterPro" id="IPR038586">
    <property type="entry name" value="Tctex-1-like_sf"/>
</dbReference>
<evidence type="ECO:0000313" key="22">
    <source>
        <dbReference type="EMBL" id="KAG8589813.1"/>
    </source>
</evidence>
<evidence type="ECO:0000256" key="13">
    <source>
        <dbReference type="ARBA" id="ARBA00023074"/>
    </source>
</evidence>
<evidence type="ECO:0000256" key="14">
    <source>
        <dbReference type="ARBA" id="ARBA00023175"/>
    </source>
</evidence>
<evidence type="ECO:0000256" key="21">
    <source>
        <dbReference type="ARBA" id="ARBA00046439"/>
    </source>
</evidence>
<keyword evidence="9" id="KW-0493">Microtubule</keyword>
<keyword evidence="15" id="KW-0206">Cytoskeleton</keyword>
<evidence type="ECO:0000313" key="23">
    <source>
        <dbReference type="Proteomes" id="UP000824782"/>
    </source>
</evidence>
<evidence type="ECO:0000256" key="2">
    <source>
        <dbReference type="ARBA" id="ARBA00004245"/>
    </source>
</evidence>
<dbReference type="Proteomes" id="UP000824782">
    <property type="component" value="Unassembled WGS sequence"/>
</dbReference>
<evidence type="ECO:0000256" key="10">
    <source>
        <dbReference type="ARBA" id="ARBA00022776"/>
    </source>
</evidence>
<dbReference type="EMBL" id="WNYA01000002">
    <property type="protein sequence ID" value="KAG8589813.1"/>
    <property type="molecule type" value="Genomic_DNA"/>
</dbReference>
<keyword evidence="5" id="KW-0813">Transport</keyword>
<dbReference type="GO" id="GO:0005868">
    <property type="term" value="C:cytoplasmic dynein complex"/>
    <property type="evidence" value="ECO:0007669"/>
    <property type="project" value="TreeGrafter"/>
</dbReference>
<comment type="subcellular location">
    <subcellularLocation>
        <location evidence="3">Chromosome</location>
        <location evidence="3">Centromere</location>
        <location evidence="3">Kinetochore</location>
    </subcellularLocation>
    <subcellularLocation>
        <location evidence="2">Cytoplasm</location>
        <location evidence="2">Cytoskeleton</location>
    </subcellularLocation>
    <subcellularLocation>
        <location evidence="1">Nucleus</location>
    </subcellularLocation>
</comment>
<keyword evidence="17" id="KW-0131">Cell cycle</keyword>
<dbReference type="GO" id="GO:0005737">
    <property type="term" value="C:cytoplasm"/>
    <property type="evidence" value="ECO:0007669"/>
    <property type="project" value="TreeGrafter"/>
</dbReference>
<comment type="subunit">
    <text evidence="21">Homodimer. The cytoplasmic dynein 1 complex consists of two catalytic heavy chains (HCs) and a number of non-catalytic subunits presented by intermediate chains (ICs), light intermediate chains (LICs) and light chains (LCs); the composition seems to vary in respect to the IC, LIC and LC composition. The heavy chain homodimer serves as a scaffold for the probable homodimeric assembly of the respective non-catalytic subunits. The ICs and LICs bind directly to the HC dimer and the LCs assemble on the IC dimer. DYNLT1 and DYNLT3 compete for association with dynein IC (DYNC1I1 or DYNC1I2). Self-associates. Interacts with DYNC1I1 and DYNC1I2. Interacts with BUB3. Interacts with SATB1 in nucleus to form complex with matrix attachment regions (MARs) of DNA.</text>
</comment>
<comment type="function">
    <text evidence="19">Acts as one of several non-catalytic accessory components of the cytoplasmic dynein 1 complex that are thought to be involved in linking dynein to cargos and to adapter proteins that regulate dynein function. Cytoplasmic dynein 1 acts as a motor for the intracellular retrograde motility of vesicles and organelles along microtubules. Probably binds BUB3 as part of transport cargo. Required for the efficient progression through mitosis.</text>
</comment>
<dbReference type="GO" id="GO:0051301">
    <property type="term" value="P:cell division"/>
    <property type="evidence" value="ECO:0007669"/>
    <property type="project" value="UniProtKB-KW"/>
</dbReference>
<evidence type="ECO:0000256" key="4">
    <source>
        <dbReference type="ARBA" id="ARBA00005361"/>
    </source>
</evidence>
<dbReference type="PANTHER" id="PTHR21255:SF20">
    <property type="entry name" value="DYNEIN LIGHT CHAIN TCTEX-TYPE 3"/>
    <property type="match status" value="1"/>
</dbReference>
<evidence type="ECO:0000256" key="8">
    <source>
        <dbReference type="ARBA" id="ARBA00022618"/>
    </source>
</evidence>
<keyword evidence="23" id="KW-1185">Reference proteome</keyword>
<dbReference type="InterPro" id="IPR005334">
    <property type="entry name" value="Tctex-1-like"/>
</dbReference>
<evidence type="ECO:0000256" key="17">
    <source>
        <dbReference type="ARBA" id="ARBA00023306"/>
    </source>
</evidence>
<evidence type="ECO:0000256" key="5">
    <source>
        <dbReference type="ARBA" id="ARBA00022448"/>
    </source>
</evidence>
<keyword evidence="18" id="KW-0137">Centromere</keyword>
<keyword evidence="16" id="KW-0539">Nucleus</keyword>
<dbReference type="PANTHER" id="PTHR21255">
    <property type="entry name" value="T-COMPLEX-ASSOCIATED-TESTIS-EXPRESSED 1/ DYNEIN LIGHT CHAIN"/>
    <property type="match status" value="1"/>
</dbReference>
<keyword evidence="14" id="KW-0505">Motor protein</keyword>
<dbReference type="AlphaFoldDB" id="A0AAV7CXE5"/>
<protein>
    <recommendedName>
        <fullName evidence="20">Dynein light chain Tctex-type 3</fullName>
    </recommendedName>
</protein>
<dbReference type="Pfam" id="PF03645">
    <property type="entry name" value="Tctex-1"/>
    <property type="match status" value="1"/>
</dbReference>
<keyword evidence="13" id="KW-0944">Nitration</keyword>
<organism evidence="22 23">
    <name type="scientific">Engystomops pustulosus</name>
    <name type="common">Tungara frog</name>
    <name type="synonym">Physalaemus pustulosus</name>
    <dbReference type="NCBI Taxonomy" id="76066"/>
    <lineage>
        <taxon>Eukaryota</taxon>
        <taxon>Metazoa</taxon>
        <taxon>Chordata</taxon>
        <taxon>Craniata</taxon>
        <taxon>Vertebrata</taxon>
        <taxon>Euteleostomi</taxon>
        <taxon>Amphibia</taxon>
        <taxon>Batrachia</taxon>
        <taxon>Anura</taxon>
        <taxon>Neobatrachia</taxon>
        <taxon>Hyloidea</taxon>
        <taxon>Leptodactylidae</taxon>
        <taxon>Leiuperinae</taxon>
        <taxon>Engystomops</taxon>
    </lineage>
</organism>
<evidence type="ECO:0000256" key="1">
    <source>
        <dbReference type="ARBA" id="ARBA00004123"/>
    </source>
</evidence>
<dbReference type="GO" id="GO:0005874">
    <property type="term" value="C:microtubule"/>
    <property type="evidence" value="ECO:0007669"/>
    <property type="project" value="UniProtKB-KW"/>
</dbReference>
<sequence length="139" mass="15442">MCSCLWYSTGRLIAGPTSAHCPVTQWRITAQAENTFCGDEASSIVKECVDVILGGVDYDDCRVNEWMSAVVEQSLTHLVKMEKAFKYIVTCTVMQKRGGGLHTASSSFWDNSTDASCTVRWENRTMYCVVNVFAVAIHL</sequence>
<evidence type="ECO:0000256" key="16">
    <source>
        <dbReference type="ARBA" id="ARBA00023242"/>
    </source>
</evidence>
<dbReference type="GO" id="GO:0007018">
    <property type="term" value="P:microtubule-based movement"/>
    <property type="evidence" value="ECO:0007669"/>
    <property type="project" value="TreeGrafter"/>
</dbReference>
<keyword evidence="6" id="KW-0158">Chromosome</keyword>
<gene>
    <name evidence="22" type="ORF">GDO81_006533</name>
</gene>
<reference evidence="22" key="1">
    <citation type="thesis" date="2020" institute="ProQuest LLC" country="789 East Eisenhower Parkway, Ann Arbor, MI, USA">
        <title>Comparative Genomics and Chromosome Evolution.</title>
        <authorList>
            <person name="Mudd A.B."/>
        </authorList>
    </citation>
    <scope>NUCLEOTIDE SEQUENCE</scope>
    <source>
        <strain evidence="22">237g6f4</strain>
        <tissue evidence="22">Blood</tissue>
    </source>
</reference>
<proteinExistence type="inferred from homology"/>
<evidence type="ECO:0000256" key="20">
    <source>
        <dbReference type="ARBA" id="ARBA00039901"/>
    </source>
</evidence>
<evidence type="ECO:0000256" key="3">
    <source>
        <dbReference type="ARBA" id="ARBA00004629"/>
    </source>
</evidence>
<comment type="caution">
    <text evidence="22">The sequence shown here is derived from an EMBL/GenBank/DDBJ whole genome shotgun (WGS) entry which is preliminary data.</text>
</comment>
<keyword evidence="12" id="KW-0243">Dynein</keyword>
<dbReference type="GO" id="GO:0005634">
    <property type="term" value="C:nucleus"/>
    <property type="evidence" value="ECO:0007669"/>
    <property type="project" value="UniProtKB-SubCell"/>
</dbReference>
<evidence type="ECO:0000256" key="6">
    <source>
        <dbReference type="ARBA" id="ARBA00022454"/>
    </source>
</evidence>
<evidence type="ECO:0000256" key="12">
    <source>
        <dbReference type="ARBA" id="ARBA00023017"/>
    </source>
</evidence>
<evidence type="ECO:0000256" key="9">
    <source>
        <dbReference type="ARBA" id="ARBA00022701"/>
    </source>
</evidence>
<name>A0AAV7CXE5_ENGPU</name>
<dbReference type="GO" id="GO:0045505">
    <property type="term" value="F:dynein intermediate chain binding"/>
    <property type="evidence" value="ECO:0007669"/>
    <property type="project" value="TreeGrafter"/>
</dbReference>
<evidence type="ECO:0000256" key="7">
    <source>
        <dbReference type="ARBA" id="ARBA00022490"/>
    </source>
</evidence>
<evidence type="ECO:0000256" key="19">
    <source>
        <dbReference type="ARBA" id="ARBA00037393"/>
    </source>
</evidence>
<evidence type="ECO:0000256" key="11">
    <source>
        <dbReference type="ARBA" id="ARBA00022838"/>
    </source>
</evidence>
<dbReference type="Gene3D" id="3.30.1140.40">
    <property type="entry name" value="Tctex-1"/>
    <property type="match status" value="1"/>
</dbReference>
<keyword evidence="11" id="KW-0995">Kinetochore</keyword>
<keyword evidence="10" id="KW-0498">Mitosis</keyword>
<accession>A0AAV7CXE5</accession>
<evidence type="ECO:0000256" key="18">
    <source>
        <dbReference type="ARBA" id="ARBA00023328"/>
    </source>
</evidence>
<comment type="similarity">
    <text evidence="4">Belongs to the dynein light chain Tctex-type family.</text>
</comment>
<keyword evidence="7" id="KW-0963">Cytoplasm</keyword>
<keyword evidence="8" id="KW-0132">Cell division</keyword>
<dbReference type="GO" id="GO:0000776">
    <property type="term" value="C:kinetochore"/>
    <property type="evidence" value="ECO:0007669"/>
    <property type="project" value="UniProtKB-KW"/>
</dbReference>
<evidence type="ECO:0000256" key="15">
    <source>
        <dbReference type="ARBA" id="ARBA00023212"/>
    </source>
</evidence>